<sequence length="239" mass="25673">MNEKTKKRLRLAANVVVIPTVFAGIIAGPWAVAHADAAELTRNKRTGLPETSKVVLAEVTPGVKTAGPYMPSVNAPAPLAISETQIKEKIVETIRYRENHHDTVSISADCSGQWGQTVTVEQVEDGETIQVDKWKVEGRGGDIGLHYQPLADKIAGVLGAAVRKDGGFGYPELTVSLPIEAVAAKADALHAVLPKCGPDGEARWKDDLDDYVHPETGKAYRDMTDAEKADLPIWGPGLH</sequence>
<dbReference type="AlphaFoldDB" id="A0A7I9VCH8"/>
<organism evidence="2 3">
    <name type="scientific">Gordonia spumicola</name>
    <dbReference type="NCBI Taxonomy" id="589161"/>
    <lineage>
        <taxon>Bacteria</taxon>
        <taxon>Bacillati</taxon>
        <taxon>Actinomycetota</taxon>
        <taxon>Actinomycetes</taxon>
        <taxon>Mycobacteriales</taxon>
        <taxon>Gordoniaceae</taxon>
        <taxon>Gordonia</taxon>
    </lineage>
</organism>
<evidence type="ECO:0000313" key="2">
    <source>
        <dbReference type="EMBL" id="GEE02841.1"/>
    </source>
</evidence>
<evidence type="ECO:0000313" key="3">
    <source>
        <dbReference type="Proteomes" id="UP000444960"/>
    </source>
</evidence>
<keyword evidence="1" id="KW-0812">Transmembrane</keyword>
<proteinExistence type="predicted"/>
<name>A0A7I9VCH8_9ACTN</name>
<feature type="transmembrane region" description="Helical" evidence="1">
    <location>
        <begin position="12"/>
        <end position="32"/>
    </location>
</feature>
<keyword evidence="1" id="KW-0472">Membrane</keyword>
<dbReference type="EMBL" id="BJOV01000005">
    <property type="protein sequence ID" value="GEE02841.1"/>
    <property type="molecule type" value="Genomic_DNA"/>
</dbReference>
<comment type="caution">
    <text evidence="2">The sequence shown here is derived from an EMBL/GenBank/DDBJ whole genome shotgun (WGS) entry which is preliminary data.</text>
</comment>
<keyword evidence="1" id="KW-1133">Transmembrane helix</keyword>
<keyword evidence="3" id="KW-1185">Reference proteome</keyword>
<evidence type="ECO:0000256" key="1">
    <source>
        <dbReference type="SAM" id="Phobius"/>
    </source>
</evidence>
<gene>
    <name evidence="2" type="ORF">nbrc107696_32870</name>
</gene>
<dbReference type="Proteomes" id="UP000444960">
    <property type="component" value="Unassembled WGS sequence"/>
</dbReference>
<accession>A0A7I9VCH8</accession>
<reference evidence="3" key="1">
    <citation type="submission" date="2019-06" db="EMBL/GenBank/DDBJ databases">
        <title>Gordonia isolated from sludge of a wastewater treatment plant.</title>
        <authorList>
            <person name="Tamura T."/>
            <person name="Aoyama K."/>
            <person name="Kang Y."/>
            <person name="Saito S."/>
            <person name="Akiyama N."/>
            <person name="Yazawa K."/>
            <person name="Gonoi T."/>
            <person name="Mikami Y."/>
        </authorList>
    </citation>
    <scope>NUCLEOTIDE SEQUENCE [LARGE SCALE GENOMIC DNA]</scope>
    <source>
        <strain evidence="3">NBRC 107696</strain>
    </source>
</reference>
<dbReference type="RefSeq" id="WP_161896475.1">
    <property type="nucleotide sequence ID" value="NZ_BJOV01000005.1"/>
</dbReference>
<protein>
    <submittedName>
        <fullName evidence="2">Uncharacterized protein</fullName>
    </submittedName>
</protein>